<dbReference type="GO" id="GO:0008270">
    <property type="term" value="F:zinc ion binding"/>
    <property type="evidence" value="ECO:0007669"/>
    <property type="project" value="InterPro"/>
</dbReference>
<reference evidence="7" key="1">
    <citation type="submission" date="2021-01" db="EMBL/GenBank/DDBJ databases">
        <authorList>
            <person name="Corre E."/>
            <person name="Pelletier E."/>
            <person name="Niang G."/>
            <person name="Scheremetjew M."/>
            <person name="Finn R."/>
            <person name="Kale V."/>
            <person name="Holt S."/>
            <person name="Cochrane G."/>
            <person name="Meng A."/>
            <person name="Brown T."/>
            <person name="Cohen L."/>
        </authorList>
    </citation>
    <scope>NUCLEOTIDE SEQUENCE</scope>
    <source>
        <strain evidence="7">SAG 63-3</strain>
    </source>
</reference>
<dbReference type="PANTHER" id="PTHR42683">
    <property type="entry name" value="ALDEHYDE REDUCTASE"/>
    <property type="match status" value="1"/>
</dbReference>
<dbReference type="InterPro" id="IPR047109">
    <property type="entry name" value="CAD-like"/>
</dbReference>
<dbReference type="AlphaFoldDB" id="A0A7S0UZI6"/>
<keyword evidence="2 5" id="KW-0479">Metal-binding</keyword>
<comment type="cofactor">
    <cofactor evidence="1 5">
        <name>Zn(2+)</name>
        <dbReference type="ChEBI" id="CHEBI:29105"/>
    </cofactor>
</comment>
<dbReference type="PROSITE" id="PS00059">
    <property type="entry name" value="ADH_ZINC"/>
    <property type="match status" value="1"/>
</dbReference>
<organism evidence="7">
    <name type="scientific">Polytomella parva</name>
    <dbReference type="NCBI Taxonomy" id="51329"/>
    <lineage>
        <taxon>Eukaryota</taxon>
        <taxon>Viridiplantae</taxon>
        <taxon>Chlorophyta</taxon>
        <taxon>core chlorophytes</taxon>
        <taxon>Chlorophyceae</taxon>
        <taxon>CS clade</taxon>
        <taxon>Chlamydomonadales</taxon>
        <taxon>Chlamydomonadaceae</taxon>
        <taxon>Polytomella</taxon>
    </lineage>
</organism>
<keyword evidence="4" id="KW-0560">Oxidoreductase</keyword>
<feature type="domain" description="Enoyl reductase (ER)" evidence="6">
    <location>
        <begin position="92"/>
        <end position="421"/>
    </location>
</feature>
<dbReference type="InterPro" id="IPR036291">
    <property type="entry name" value="NAD(P)-bd_dom_sf"/>
</dbReference>
<dbReference type="CDD" id="cd05283">
    <property type="entry name" value="CAD1"/>
    <property type="match status" value="1"/>
</dbReference>
<protein>
    <recommendedName>
        <fullName evidence="6">Enoyl reductase (ER) domain-containing protein</fullName>
    </recommendedName>
</protein>
<evidence type="ECO:0000259" key="6">
    <source>
        <dbReference type="SMART" id="SM00829"/>
    </source>
</evidence>
<sequence>MPRVRVAKPEASDIAEDPRSFAVYKAIKADTNDGVDVEALNKFIQLYGGSGLAKDEAELKFKEFSELFATQSKVTYPGEGNCVGYGAKEAGGAVEPLRFERRATGPNDVRFQIAYAGICHSDLHQVKNDWKMGSYPMVPGHEIVGYVTEVGANVTKYKIGDAVGVGCLVNSCKTCTACTEMKEEQFCPKAIFTYAAPDVDGTSTKGGYSNFLVCDQDFVLRIPDSLPLDASAPLLCAGITVYSPIRHYGLDKPGMKVGVMGLGGLGHMAVKILKAMGVTVTVISTSPSKKEEALSVLGADTFVISKNEDEMKANSNTLDGIINTISGTLELAPYLGLLKLDGKLVYVGAPAQNPTLPVFLCLFKRITVGGSVIGGLKETQEMLEFCGQKGVASMVEVIDADYINTAYERMEKNDVRYRFVINVLKSITE</sequence>
<dbReference type="InterPro" id="IPR013154">
    <property type="entry name" value="ADH-like_N"/>
</dbReference>
<evidence type="ECO:0000256" key="1">
    <source>
        <dbReference type="ARBA" id="ARBA00001947"/>
    </source>
</evidence>
<gene>
    <name evidence="7" type="ORF">PPAR00522_LOCUS9525</name>
</gene>
<evidence type="ECO:0000256" key="3">
    <source>
        <dbReference type="ARBA" id="ARBA00022833"/>
    </source>
</evidence>
<evidence type="ECO:0000256" key="2">
    <source>
        <dbReference type="ARBA" id="ARBA00022723"/>
    </source>
</evidence>
<accession>A0A7S0UZI6</accession>
<evidence type="ECO:0000313" key="7">
    <source>
        <dbReference type="EMBL" id="CAD8773119.1"/>
    </source>
</evidence>
<evidence type="ECO:0000256" key="4">
    <source>
        <dbReference type="ARBA" id="ARBA00023002"/>
    </source>
</evidence>
<evidence type="ECO:0000256" key="5">
    <source>
        <dbReference type="RuleBase" id="RU361277"/>
    </source>
</evidence>
<dbReference type="InterPro" id="IPR013149">
    <property type="entry name" value="ADH-like_C"/>
</dbReference>
<comment type="similarity">
    <text evidence="5">Belongs to the zinc-containing alcohol dehydrogenase family.</text>
</comment>
<dbReference type="InterPro" id="IPR020843">
    <property type="entry name" value="ER"/>
</dbReference>
<dbReference type="SMART" id="SM00829">
    <property type="entry name" value="PKS_ER"/>
    <property type="match status" value="1"/>
</dbReference>
<dbReference type="Pfam" id="PF00107">
    <property type="entry name" value="ADH_zinc_N"/>
    <property type="match status" value="1"/>
</dbReference>
<proteinExistence type="inferred from homology"/>
<dbReference type="InterPro" id="IPR011032">
    <property type="entry name" value="GroES-like_sf"/>
</dbReference>
<dbReference type="GO" id="GO:0016616">
    <property type="term" value="F:oxidoreductase activity, acting on the CH-OH group of donors, NAD or NADP as acceptor"/>
    <property type="evidence" value="ECO:0007669"/>
    <property type="project" value="InterPro"/>
</dbReference>
<keyword evidence="3 5" id="KW-0862">Zinc</keyword>
<dbReference type="Pfam" id="PF08240">
    <property type="entry name" value="ADH_N"/>
    <property type="match status" value="1"/>
</dbReference>
<dbReference type="SUPFAM" id="SSF50129">
    <property type="entry name" value="GroES-like"/>
    <property type="match status" value="1"/>
</dbReference>
<name>A0A7S0UZI6_9CHLO</name>
<dbReference type="InterPro" id="IPR002328">
    <property type="entry name" value="ADH_Zn_CS"/>
</dbReference>
<dbReference type="Gene3D" id="3.90.180.10">
    <property type="entry name" value="Medium-chain alcohol dehydrogenases, catalytic domain"/>
    <property type="match status" value="1"/>
</dbReference>
<dbReference type="EMBL" id="HBFM01015120">
    <property type="protein sequence ID" value="CAD8773119.1"/>
    <property type="molecule type" value="Transcribed_RNA"/>
</dbReference>
<dbReference type="FunFam" id="3.40.50.720:FF:000022">
    <property type="entry name" value="Cinnamyl alcohol dehydrogenase"/>
    <property type="match status" value="1"/>
</dbReference>
<dbReference type="SUPFAM" id="SSF51735">
    <property type="entry name" value="NAD(P)-binding Rossmann-fold domains"/>
    <property type="match status" value="1"/>
</dbReference>
<dbReference type="Gene3D" id="3.40.50.720">
    <property type="entry name" value="NAD(P)-binding Rossmann-like Domain"/>
    <property type="match status" value="1"/>
</dbReference>